<proteinExistence type="predicted"/>
<sequence length="60" mass="7167">MVSEIGLDVPFQDFKLDKRAENVQNRWESRLIRYQIANIYNPKVRFSFNKLSGSVFITRM</sequence>
<name>A0ACB0ZAN6_MELEN</name>
<protein>
    <submittedName>
        <fullName evidence="1">Uncharacterized protein</fullName>
    </submittedName>
</protein>
<evidence type="ECO:0000313" key="2">
    <source>
        <dbReference type="Proteomes" id="UP001497535"/>
    </source>
</evidence>
<evidence type="ECO:0000313" key="1">
    <source>
        <dbReference type="EMBL" id="CAK5075487.1"/>
    </source>
</evidence>
<gene>
    <name evidence="1" type="ORF">MENTE1834_LOCUS22292</name>
</gene>
<organism evidence="1 2">
    <name type="scientific">Meloidogyne enterolobii</name>
    <name type="common">Root-knot nematode worm</name>
    <name type="synonym">Meloidogyne mayaguensis</name>
    <dbReference type="NCBI Taxonomy" id="390850"/>
    <lineage>
        <taxon>Eukaryota</taxon>
        <taxon>Metazoa</taxon>
        <taxon>Ecdysozoa</taxon>
        <taxon>Nematoda</taxon>
        <taxon>Chromadorea</taxon>
        <taxon>Rhabditida</taxon>
        <taxon>Tylenchina</taxon>
        <taxon>Tylenchomorpha</taxon>
        <taxon>Tylenchoidea</taxon>
        <taxon>Meloidogynidae</taxon>
        <taxon>Meloidogyninae</taxon>
        <taxon>Meloidogyne</taxon>
    </lineage>
</organism>
<dbReference type="Proteomes" id="UP001497535">
    <property type="component" value="Unassembled WGS sequence"/>
</dbReference>
<reference evidence="1" key="1">
    <citation type="submission" date="2023-11" db="EMBL/GenBank/DDBJ databases">
        <authorList>
            <person name="Poullet M."/>
        </authorList>
    </citation>
    <scope>NUCLEOTIDE SEQUENCE</scope>
    <source>
        <strain evidence="1">E1834</strain>
    </source>
</reference>
<accession>A0ACB0ZAN6</accession>
<dbReference type="EMBL" id="CAVMJV010000028">
    <property type="protein sequence ID" value="CAK5075487.1"/>
    <property type="molecule type" value="Genomic_DNA"/>
</dbReference>
<keyword evidence="2" id="KW-1185">Reference proteome</keyword>
<comment type="caution">
    <text evidence="1">The sequence shown here is derived from an EMBL/GenBank/DDBJ whole genome shotgun (WGS) entry which is preliminary data.</text>
</comment>